<gene>
    <name evidence="1" type="ORF">SAMN05443248_3055</name>
</gene>
<dbReference type="EMBL" id="LT670817">
    <property type="protein sequence ID" value="SHG90831.1"/>
    <property type="molecule type" value="Genomic_DNA"/>
</dbReference>
<sequence>MLTAQEAAELSRQLVDGEVLLQTKMWGETNDRADISQGQLMGAALAQIYAVGITEFSDTRESAFDQAEMEFFPADWGGFRDYGSDIANLVVAAAYLRNEIKRRLMNGESSHRAPRRADQVFDGSCVPNPIA</sequence>
<name>A0A1M5NMP7_9BRAD</name>
<organism evidence="1 2">
    <name type="scientific">Bradyrhizobium erythrophlei</name>
    <dbReference type="NCBI Taxonomy" id="1437360"/>
    <lineage>
        <taxon>Bacteria</taxon>
        <taxon>Pseudomonadati</taxon>
        <taxon>Pseudomonadota</taxon>
        <taxon>Alphaproteobacteria</taxon>
        <taxon>Hyphomicrobiales</taxon>
        <taxon>Nitrobacteraceae</taxon>
        <taxon>Bradyrhizobium</taxon>
    </lineage>
</organism>
<dbReference type="RefSeq" id="WP_079602001.1">
    <property type="nucleotide sequence ID" value="NZ_LT670817.1"/>
</dbReference>
<accession>A0A1M5NMP7</accession>
<proteinExistence type="predicted"/>
<reference evidence="1 2" key="1">
    <citation type="submission" date="2016-11" db="EMBL/GenBank/DDBJ databases">
        <authorList>
            <person name="Jaros S."/>
            <person name="Januszkiewicz K."/>
            <person name="Wedrychowicz H."/>
        </authorList>
    </citation>
    <scope>NUCLEOTIDE SEQUENCE [LARGE SCALE GENOMIC DNA]</scope>
    <source>
        <strain evidence="1 2">GAS138</strain>
    </source>
</reference>
<protein>
    <submittedName>
        <fullName evidence="1">Uncharacterized protein</fullName>
    </submittedName>
</protein>
<dbReference type="Proteomes" id="UP000189796">
    <property type="component" value="Chromosome I"/>
</dbReference>
<dbReference type="OrthoDB" id="9429382at2"/>
<dbReference type="AlphaFoldDB" id="A0A1M5NMP7"/>
<evidence type="ECO:0000313" key="2">
    <source>
        <dbReference type="Proteomes" id="UP000189796"/>
    </source>
</evidence>
<evidence type="ECO:0000313" key="1">
    <source>
        <dbReference type="EMBL" id="SHG90831.1"/>
    </source>
</evidence>